<comment type="caution">
    <text evidence="2">The sequence shown here is derived from an EMBL/GenBank/DDBJ whole genome shotgun (WGS) entry which is preliminary data.</text>
</comment>
<feature type="transmembrane region" description="Helical" evidence="1">
    <location>
        <begin position="6"/>
        <end position="22"/>
    </location>
</feature>
<name>C6M7H6_NEISI</name>
<reference evidence="2" key="1">
    <citation type="submission" date="2009-07" db="EMBL/GenBank/DDBJ databases">
        <authorList>
            <person name="Weinstock G."/>
            <person name="Sodergren E."/>
            <person name="Clifton S."/>
            <person name="Fulton L."/>
            <person name="Fulton B."/>
            <person name="Courtney L."/>
            <person name="Fronick C."/>
            <person name="Harrison M."/>
            <person name="Strong C."/>
            <person name="Farmer C."/>
            <person name="Delahaunty K."/>
            <person name="Markovic C."/>
            <person name="Hall O."/>
            <person name="Minx P."/>
            <person name="Tomlinson C."/>
            <person name="Mitreva M."/>
            <person name="Nelson J."/>
            <person name="Hou S."/>
            <person name="Wollam A."/>
            <person name="Pepin K.H."/>
            <person name="Johnson M."/>
            <person name="Bhonagiri V."/>
            <person name="Nash W.E."/>
            <person name="Warren W."/>
            <person name="Chinwalla A."/>
            <person name="Mardis E.R."/>
            <person name="Wilson R.K."/>
        </authorList>
    </citation>
    <scope>NUCLEOTIDE SEQUENCE [LARGE SCALE GENOMIC DNA]</scope>
    <source>
        <strain evidence="2">ATCC 29256</strain>
    </source>
</reference>
<proteinExistence type="predicted"/>
<sequence>MNNFQILLLLGILMMLLPILLYKKGWVKPVKPAESDSRPPIFWISITVVIMLGIISLIRWMEW</sequence>
<evidence type="ECO:0000313" key="2">
    <source>
        <dbReference type="EMBL" id="EET43724.1"/>
    </source>
</evidence>
<keyword evidence="1" id="KW-0812">Transmembrane</keyword>
<accession>C6M7H6</accession>
<protein>
    <submittedName>
        <fullName evidence="2">Uncharacterized protein</fullName>
    </submittedName>
</protein>
<evidence type="ECO:0000313" key="3">
    <source>
        <dbReference type="Proteomes" id="UP000005365"/>
    </source>
</evidence>
<dbReference type="AlphaFoldDB" id="C6M7H6"/>
<dbReference type="Proteomes" id="UP000005365">
    <property type="component" value="Unassembled WGS sequence"/>
</dbReference>
<keyword evidence="1" id="KW-0472">Membrane</keyword>
<dbReference type="EMBL" id="ACKO02000016">
    <property type="protein sequence ID" value="EET43724.1"/>
    <property type="molecule type" value="Genomic_DNA"/>
</dbReference>
<evidence type="ECO:0000256" key="1">
    <source>
        <dbReference type="SAM" id="Phobius"/>
    </source>
</evidence>
<gene>
    <name evidence="2" type="ORF">NEISICOT_02483</name>
</gene>
<keyword evidence="3" id="KW-1185">Reference proteome</keyword>
<dbReference type="RefSeq" id="WP_003759749.1">
    <property type="nucleotide sequence ID" value="NZ_ACKO02000016.1"/>
</dbReference>
<feature type="transmembrane region" description="Helical" evidence="1">
    <location>
        <begin position="42"/>
        <end position="61"/>
    </location>
</feature>
<keyword evidence="1" id="KW-1133">Transmembrane helix</keyword>
<organism evidence="2 3">
    <name type="scientific">Neisseria sicca ATCC 29256</name>
    <dbReference type="NCBI Taxonomy" id="547045"/>
    <lineage>
        <taxon>Bacteria</taxon>
        <taxon>Pseudomonadati</taxon>
        <taxon>Pseudomonadota</taxon>
        <taxon>Betaproteobacteria</taxon>
        <taxon>Neisseriales</taxon>
        <taxon>Neisseriaceae</taxon>
        <taxon>Neisseria</taxon>
    </lineage>
</organism>